<feature type="region of interest" description="Disordered" evidence="1">
    <location>
        <begin position="197"/>
        <end position="225"/>
    </location>
</feature>
<evidence type="ECO:0000313" key="3">
    <source>
        <dbReference type="Proteomes" id="UP000485058"/>
    </source>
</evidence>
<name>A0A699Z1Q6_HAELA</name>
<protein>
    <submittedName>
        <fullName evidence="2">Uncharacterized protein</fullName>
    </submittedName>
</protein>
<evidence type="ECO:0000256" key="1">
    <source>
        <dbReference type="SAM" id="MobiDB-lite"/>
    </source>
</evidence>
<reference evidence="2 3" key="1">
    <citation type="submission" date="2020-02" db="EMBL/GenBank/DDBJ databases">
        <title>Draft genome sequence of Haematococcus lacustris strain NIES-144.</title>
        <authorList>
            <person name="Morimoto D."/>
            <person name="Nakagawa S."/>
            <person name="Yoshida T."/>
            <person name="Sawayama S."/>
        </authorList>
    </citation>
    <scope>NUCLEOTIDE SEQUENCE [LARGE SCALE GENOMIC DNA]</scope>
    <source>
        <strain evidence="2 3">NIES-144</strain>
    </source>
</reference>
<keyword evidence="3" id="KW-1185">Reference proteome</keyword>
<evidence type="ECO:0000313" key="2">
    <source>
        <dbReference type="EMBL" id="GFH15570.1"/>
    </source>
</evidence>
<dbReference type="Proteomes" id="UP000485058">
    <property type="component" value="Unassembled WGS sequence"/>
</dbReference>
<accession>A0A699Z1Q6</accession>
<sequence length="225" mass="24067">MVGESLISSSVGYEVVLFPSRLTHEKDGDHVDEVGVGGRSQHRKSIPNDTATHYMLLPTSVQIKLDVPCTVTQLQIVDARQPSDSAPCVLLRVFARDSGSAHAARFAPLVASEISCAAGRTVTCPTESVILALHDSAALLCCSRAAHSASCCLRADCVDQAYRGARPVQPTAAHSGRVPRARWLGCCAGSWQQRLDRRRWPASTQRCSRSQPPSPSPSSPAETPA</sequence>
<proteinExistence type="predicted"/>
<comment type="caution">
    <text evidence="2">The sequence shown here is derived from an EMBL/GenBank/DDBJ whole genome shotgun (WGS) entry which is preliminary data.</text>
</comment>
<gene>
    <name evidence="2" type="ORF">HaLaN_11818</name>
</gene>
<dbReference type="EMBL" id="BLLF01000869">
    <property type="protein sequence ID" value="GFH15570.1"/>
    <property type="molecule type" value="Genomic_DNA"/>
</dbReference>
<organism evidence="2 3">
    <name type="scientific">Haematococcus lacustris</name>
    <name type="common">Green alga</name>
    <name type="synonym">Haematococcus pluvialis</name>
    <dbReference type="NCBI Taxonomy" id="44745"/>
    <lineage>
        <taxon>Eukaryota</taxon>
        <taxon>Viridiplantae</taxon>
        <taxon>Chlorophyta</taxon>
        <taxon>core chlorophytes</taxon>
        <taxon>Chlorophyceae</taxon>
        <taxon>CS clade</taxon>
        <taxon>Chlamydomonadales</taxon>
        <taxon>Haematococcaceae</taxon>
        <taxon>Haematococcus</taxon>
    </lineage>
</organism>
<dbReference type="AlphaFoldDB" id="A0A699Z1Q6"/>